<evidence type="ECO:0000259" key="4">
    <source>
        <dbReference type="Pfam" id="PF00149"/>
    </source>
</evidence>
<evidence type="ECO:0000259" key="5">
    <source>
        <dbReference type="Pfam" id="PF02872"/>
    </source>
</evidence>
<proteinExistence type="inferred from homology"/>
<evidence type="ECO:0000313" key="7">
    <source>
        <dbReference type="Proteomes" id="UP001251870"/>
    </source>
</evidence>
<keyword evidence="7" id="KW-1185">Reference proteome</keyword>
<dbReference type="Gene3D" id="3.90.780.10">
    <property type="entry name" value="5'-Nucleotidase, C-terminal domain"/>
    <property type="match status" value="1"/>
</dbReference>
<evidence type="ECO:0000256" key="2">
    <source>
        <dbReference type="RuleBase" id="RU362119"/>
    </source>
</evidence>
<feature type="domain" description="Calcineurin-like phosphoesterase" evidence="4">
    <location>
        <begin position="60"/>
        <end position="270"/>
    </location>
</feature>
<organism evidence="6 7">
    <name type="scientific">Nesterenkonia aerolata</name>
    <dbReference type="NCBI Taxonomy" id="3074079"/>
    <lineage>
        <taxon>Bacteria</taxon>
        <taxon>Bacillati</taxon>
        <taxon>Actinomycetota</taxon>
        <taxon>Actinomycetes</taxon>
        <taxon>Micrococcales</taxon>
        <taxon>Micrococcaceae</taxon>
        <taxon>Nesterenkonia</taxon>
    </lineage>
</organism>
<feature type="compositionally biased region" description="Polar residues" evidence="3">
    <location>
        <begin position="47"/>
        <end position="57"/>
    </location>
</feature>
<feature type="compositionally biased region" description="Acidic residues" evidence="3">
    <location>
        <begin position="315"/>
        <end position="325"/>
    </location>
</feature>
<dbReference type="RefSeq" id="WP_310548493.1">
    <property type="nucleotide sequence ID" value="NZ_JAVKGR010000008.1"/>
</dbReference>
<dbReference type="PANTHER" id="PTHR11575">
    <property type="entry name" value="5'-NUCLEOTIDASE-RELATED"/>
    <property type="match status" value="1"/>
</dbReference>
<comment type="similarity">
    <text evidence="2">Belongs to the 5'-nucleotidase family.</text>
</comment>
<feature type="domain" description="5'-Nucleotidase C-terminal" evidence="5">
    <location>
        <begin position="383"/>
        <end position="527"/>
    </location>
</feature>
<dbReference type="InterPro" id="IPR036907">
    <property type="entry name" value="5'-Nucleotdase_C_sf"/>
</dbReference>
<dbReference type="InterPro" id="IPR004843">
    <property type="entry name" value="Calcineurin-like_PHP"/>
</dbReference>
<evidence type="ECO:0000256" key="3">
    <source>
        <dbReference type="SAM" id="MobiDB-lite"/>
    </source>
</evidence>
<feature type="region of interest" description="Disordered" evidence="3">
    <location>
        <begin position="27"/>
        <end position="57"/>
    </location>
</feature>
<dbReference type="PANTHER" id="PTHR11575:SF24">
    <property type="entry name" value="5'-NUCLEOTIDASE"/>
    <property type="match status" value="1"/>
</dbReference>
<sequence length="660" mass="70515">MRHRAALLPLLSVVTASALLATACADDTQDNDTRDTGEESAEETTEDNGTAESSASGEVTVLSFNDFHGAMDSAEAFACTLEQVRQEHPENLLISAGDDVGASQFESAVQDDQPTLDLYNALGVDAAALGNHEFDQGYADITDRLEPEADFDYLAANLFEADSQDRAATPYEIYEVDGLEVAVVGGVTAETPELVVPDGVEDIEFRDPIDSAAEVIEEELGEADLVVLSVHQGSAEDLEIGEVPQDDWSSRVHEELGELVDVVLEGHTHNAYAYAHDDLTVLQTGSNGANLGAVTLSVEDGEVQASEPELHATEETDPQDCSGEEAFDEASEVVAEAEEHAAEVGGEQLTTQSGDLTTGWAAGEAEYSDGVWSTSSSGHGDDRSLQSTIGSLVADFHQDSEAWPEDVEIDVGLINAGGLRDDISTEDGEVTLRDAVDVVPFNNRLVALEMTGEQLREVLEQQWGEDGYQQFGISSDLRYTYDAEAEEGERITSLQFQGEPLDDEDTLTVGVGEFLAGGGDGFTAFTEAEERTETEVIDTEVWPDYVAEQDELSPDYALRAVEFSGVEPDAEFSAGEDISFEVGSVHSMSLGAPEVTEVTAVLRDGEEEIDLGSSEYTVEDGSGTAELAVTIPEEISEDAELLVRADAGGTEALLPVRLLP</sequence>
<dbReference type="Pfam" id="PF00149">
    <property type="entry name" value="Metallophos"/>
    <property type="match status" value="1"/>
</dbReference>
<comment type="caution">
    <text evidence="6">The sequence shown here is derived from an EMBL/GenBank/DDBJ whole genome shotgun (WGS) entry which is preliminary data.</text>
</comment>
<dbReference type="SUPFAM" id="SSF55816">
    <property type="entry name" value="5'-nucleotidase (syn. UDP-sugar hydrolase), C-terminal domain"/>
    <property type="match status" value="1"/>
</dbReference>
<reference evidence="6 7" key="1">
    <citation type="submission" date="2023-09" db="EMBL/GenBank/DDBJ databases">
        <title>Description of three actinobacteria isolated from air of manufacturing shop in a pharmaceutical factory.</title>
        <authorList>
            <person name="Zhang D.-F."/>
        </authorList>
    </citation>
    <scope>NUCLEOTIDE SEQUENCE [LARGE SCALE GENOMIC DNA]</scope>
    <source>
        <strain evidence="6 7">LY-0111</strain>
    </source>
</reference>
<protein>
    <submittedName>
        <fullName evidence="6">5'-nucleotidase C-terminal domain-containing protein</fullName>
    </submittedName>
</protein>
<dbReference type="EMBL" id="JAVKGR010000008">
    <property type="protein sequence ID" value="MDR8019503.1"/>
    <property type="molecule type" value="Genomic_DNA"/>
</dbReference>
<dbReference type="Proteomes" id="UP001251870">
    <property type="component" value="Unassembled WGS sequence"/>
</dbReference>
<keyword evidence="2" id="KW-0547">Nucleotide-binding</keyword>
<name>A0ABU2DSM3_9MICC</name>
<evidence type="ECO:0000313" key="6">
    <source>
        <dbReference type="EMBL" id="MDR8019503.1"/>
    </source>
</evidence>
<keyword evidence="2" id="KW-0378">Hydrolase</keyword>
<dbReference type="InterPro" id="IPR029052">
    <property type="entry name" value="Metallo-depent_PP-like"/>
</dbReference>
<feature type="chain" id="PRO_5044950535" evidence="2">
    <location>
        <begin position="26"/>
        <end position="660"/>
    </location>
</feature>
<feature type="region of interest" description="Disordered" evidence="3">
    <location>
        <begin position="301"/>
        <end position="325"/>
    </location>
</feature>
<dbReference type="PROSITE" id="PS51257">
    <property type="entry name" value="PROKAR_LIPOPROTEIN"/>
    <property type="match status" value="1"/>
</dbReference>
<keyword evidence="1 2" id="KW-0732">Signal</keyword>
<dbReference type="InterPro" id="IPR006179">
    <property type="entry name" value="5_nucleotidase/apyrase"/>
</dbReference>
<dbReference type="Pfam" id="PF02872">
    <property type="entry name" value="5_nucleotid_C"/>
    <property type="match status" value="1"/>
</dbReference>
<dbReference type="SUPFAM" id="SSF56300">
    <property type="entry name" value="Metallo-dependent phosphatases"/>
    <property type="match status" value="1"/>
</dbReference>
<gene>
    <name evidence="6" type="ORF">RIL96_07990</name>
</gene>
<accession>A0ABU2DSM3</accession>
<dbReference type="PRINTS" id="PR01607">
    <property type="entry name" value="APYRASEFAMLY"/>
</dbReference>
<feature type="signal peptide" evidence="2">
    <location>
        <begin position="1"/>
        <end position="25"/>
    </location>
</feature>
<evidence type="ECO:0000256" key="1">
    <source>
        <dbReference type="ARBA" id="ARBA00022729"/>
    </source>
</evidence>
<dbReference type="Gene3D" id="3.60.21.10">
    <property type="match status" value="1"/>
</dbReference>
<dbReference type="InterPro" id="IPR008334">
    <property type="entry name" value="5'-Nucleotdase_C"/>
</dbReference>